<comment type="subcellular location">
    <subcellularLocation>
        <location evidence="1">Nucleus</location>
    </subcellularLocation>
</comment>
<keyword evidence="6" id="KW-1185">Reference proteome</keyword>
<feature type="compositionally biased region" description="Low complexity" evidence="4">
    <location>
        <begin position="1039"/>
        <end position="1049"/>
    </location>
</feature>
<dbReference type="GO" id="GO:0007095">
    <property type="term" value="P:mitotic G2 DNA damage checkpoint signaling"/>
    <property type="evidence" value="ECO:0007669"/>
    <property type="project" value="TreeGrafter"/>
</dbReference>
<evidence type="ECO:0000256" key="2">
    <source>
        <dbReference type="ARBA" id="ARBA00022553"/>
    </source>
</evidence>
<feature type="region of interest" description="Disordered" evidence="4">
    <location>
        <begin position="853"/>
        <end position="891"/>
    </location>
</feature>
<feature type="region of interest" description="Disordered" evidence="4">
    <location>
        <begin position="1083"/>
        <end position="1130"/>
    </location>
</feature>
<accession>A0A7R9BE82</accession>
<feature type="compositionally biased region" description="Acidic residues" evidence="4">
    <location>
        <begin position="801"/>
        <end position="820"/>
    </location>
</feature>
<dbReference type="EMBL" id="OA882182">
    <property type="protein sequence ID" value="CAD7273582.1"/>
    <property type="molecule type" value="Genomic_DNA"/>
</dbReference>
<dbReference type="Proteomes" id="UP000678499">
    <property type="component" value="Unassembled WGS sequence"/>
</dbReference>
<keyword evidence="3" id="KW-0539">Nucleus</keyword>
<evidence type="ECO:0000256" key="1">
    <source>
        <dbReference type="ARBA" id="ARBA00004123"/>
    </source>
</evidence>
<dbReference type="GO" id="GO:0005634">
    <property type="term" value="C:nucleus"/>
    <property type="evidence" value="ECO:0007669"/>
    <property type="project" value="UniProtKB-SubCell"/>
</dbReference>
<feature type="region of interest" description="Disordered" evidence="4">
    <location>
        <begin position="306"/>
        <end position="330"/>
    </location>
</feature>
<evidence type="ECO:0000256" key="3">
    <source>
        <dbReference type="ARBA" id="ARBA00023242"/>
    </source>
</evidence>
<feature type="compositionally biased region" description="Basic and acidic residues" evidence="4">
    <location>
        <begin position="532"/>
        <end position="548"/>
    </location>
</feature>
<dbReference type="EMBL" id="CAJPEX010000145">
    <property type="protein sequence ID" value="CAG0913734.1"/>
    <property type="molecule type" value="Genomic_DNA"/>
</dbReference>
<feature type="compositionally biased region" description="Acidic residues" evidence="4">
    <location>
        <begin position="88"/>
        <end position="121"/>
    </location>
</feature>
<gene>
    <name evidence="5" type="ORF">NMOB1V02_LOCUS1462</name>
</gene>
<dbReference type="AlphaFoldDB" id="A0A7R9BE82"/>
<dbReference type="PANTHER" id="PTHR14396:SF10">
    <property type="entry name" value="CLASPIN"/>
    <property type="match status" value="1"/>
</dbReference>
<dbReference type="GO" id="GO:0010997">
    <property type="term" value="F:anaphase-promoting complex binding"/>
    <property type="evidence" value="ECO:0007669"/>
    <property type="project" value="TreeGrafter"/>
</dbReference>
<feature type="region of interest" description="Disordered" evidence="4">
    <location>
        <begin position="266"/>
        <end position="287"/>
    </location>
</feature>
<name>A0A7R9BE82_9CRUS</name>
<organism evidence="5">
    <name type="scientific">Notodromas monacha</name>
    <dbReference type="NCBI Taxonomy" id="399045"/>
    <lineage>
        <taxon>Eukaryota</taxon>
        <taxon>Metazoa</taxon>
        <taxon>Ecdysozoa</taxon>
        <taxon>Arthropoda</taxon>
        <taxon>Crustacea</taxon>
        <taxon>Oligostraca</taxon>
        <taxon>Ostracoda</taxon>
        <taxon>Podocopa</taxon>
        <taxon>Podocopida</taxon>
        <taxon>Cypridocopina</taxon>
        <taxon>Cypridoidea</taxon>
        <taxon>Cyprididae</taxon>
        <taxon>Notodromas</taxon>
    </lineage>
</organism>
<evidence type="ECO:0000313" key="5">
    <source>
        <dbReference type="EMBL" id="CAD7273582.1"/>
    </source>
</evidence>
<feature type="region of interest" description="Disordered" evidence="4">
    <location>
        <begin position="1038"/>
        <end position="1062"/>
    </location>
</feature>
<dbReference type="OrthoDB" id="6366884at2759"/>
<feature type="compositionally biased region" description="Acidic residues" evidence="4">
    <location>
        <begin position="549"/>
        <end position="580"/>
    </location>
</feature>
<reference evidence="5" key="1">
    <citation type="submission" date="2020-11" db="EMBL/GenBank/DDBJ databases">
        <authorList>
            <person name="Tran Van P."/>
        </authorList>
    </citation>
    <scope>NUCLEOTIDE SEQUENCE</scope>
</reference>
<proteinExistence type="predicted"/>
<evidence type="ECO:0008006" key="7">
    <source>
        <dbReference type="Google" id="ProtNLM"/>
    </source>
</evidence>
<evidence type="ECO:0000256" key="4">
    <source>
        <dbReference type="SAM" id="MobiDB-lite"/>
    </source>
</evidence>
<sequence>MSNVTVSVPVETVGSREKVVSIHKNRDSGLEIDIVSDDALQLSEKNVDHEDPEDAPMPKSTDDGNALASEDEENLPYVRKRTGRVFDSEDEEEPVPTVESADEDATVTQDSDEILSSDDEASSVSKKENTLNPGSANEHLKSFEQGQEMSEEAKLDSESDVMSSDDEETLRFKKLLAQDDQSDEERAISTLPEDKLADISGRPIRRDVERMVRERQVSLPYHRAKTRSLGDFLKRRSNFRQSYGNGNDLISEMQKKEQELKAFYAVESEDEDDSESWTPGTSDKAPDVLNSVAEKLNEVQEAVEEVAEIDPISPMGRQPETEVSEVNVEKLPDAEVFEMTTKCEEPSVNQEVTSVLRQSSSDGPQQKSPSSKKRTRKDKLLSLLRLQEMDEQVRLRAENDDFVELDSGDEEVTGVDKFIKGFMHHMCPLEKKVVNVKPIVESAVEVLVVPTELESPSKIQKMKSRVALRCQLQKSLRSKKLSQKKEELLQRAIEEVDEGDDGDDEMEEEFVGDVEGSDSEEEEEEEDDVDDELRYVEPKARNRSKFIDDEADESDGEVEEGEAEEDASLLLEECEPEEESLGEKAENANLGLSKASSENSLFEPNNQVSSRFLTNSTDQTFYESGSKYLRSQPATDAQWRITKDGKLAFTTPATQESPEKSCMLKKLIGGTQMTPDDSDLVALCSGSFDTQNVVESEPLLLAETECPLLLMDSEQPNNTQSEVVLESEKSFSELGESRAPEVQSEAHVNESTSKRNLSDDSDDEEEIGARPRKQRRLFSLDDDEEEENERSVEVDGQRNEDSEEGDDFENDEELDDEEDEQRSVMYDSEENEIPEERVEEYKKKIRSEFFDAEAALSGSDDGSGDENDEGDSDGEVLHDLLATDDSDVPSTAKLRNQIAAVQMRQMLDEDARQLRVLQEIYLEDGDLHSDRQRERRFRWKNIDDNDENAVGVDVDDDVDEDEDQETVGTVRIVREKAEVVVESSEWRKERFNREKWKTEALQLENSLGPDPDLISSEGCNGDSQVTMSSKAMQIIQKLSSFDDNSNNTSDENKISLKRPSKKSFLTHSEDDLQRIANLTKSAATPELSVGPSKRGSNFVFSHVSPGDELKKAAKKKEGPRQATKVDRSFRRLTEDKKQSSIFKYFS</sequence>
<feature type="region of interest" description="Disordered" evidence="4">
    <location>
        <begin position="494"/>
        <end position="614"/>
    </location>
</feature>
<keyword evidence="2" id="KW-0597">Phosphoprotein</keyword>
<dbReference type="InterPro" id="IPR024146">
    <property type="entry name" value="Claspin"/>
</dbReference>
<feature type="compositionally biased region" description="Basic and acidic residues" evidence="4">
    <location>
        <begin position="789"/>
        <end position="800"/>
    </location>
</feature>
<feature type="compositionally biased region" description="Acidic residues" evidence="4">
    <location>
        <begin position="862"/>
        <end position="874"/>
    </location>
</feature>
<feature type="region of interest" description="Disordered" evidence="4">
    <location>
        <begin position="41"/>
        <end position="168"/>
    </location>
</feature>
<feature type="compositionally biased region" description="Basic and acidic residues" evidence="4">
    <location>
        <begin position="1105"/>
        <end position="1130"/>
    </location>
</feature>
<feature type="region of interest" description="Disordered" evidence="4">
    <location>
        <begin position="342"/>
        <end position="379"/>
    </location>
</feature>
<feature type="compositionally biased region" description="Acidic residues" evidence="4">
    <location>
        <begin position="495"/>
        <end position="531"/>
    </location>
</feature>
<feature type="region of interest" description="Disordered" evidence="4">
    <location>
        <begin position="711"/>
        <end position="840"/>
    </location>
</feature>
<feature type="compositionally biased region" description="Basic and acidic residues" evidence="4">
    <location>
        <begin position="726"/>
        <end position="739"/>
    </location>
</feature>
<protein>
    <recommendedName>
        <fullName evidence="7">Claspin</fullName>
    </recommendedName>
</protein>
<feature type="compositionally biased region" description="Polar residues" evidence="4">
    <location>
        <begin position="594"/>
        <end position="614"/>
    </location>
</feature>
<feature type="compositionally biased region" description="Polar residues" evidence="4">
    <location>
        <begin position="347"/>
        <end position="369"/>
    </location>
</feature>
<evidence type="ECO:0000313" key="6">
    <source>
        <dbReference type="Proteomes" id="UP000678499"/>
    </source>
</evidence>
<dbReference type="GO" id="GO:0033314">
    <property type="term" value="P:mitotic DNA replication checkpoint signaling"/>
    <property type="evidence" value="ECO:0007669"/>
    <property type="project" value="TreeGrafter"/>
</dbReference>
<dbReference type="PANTHER" id="PTHR14396">
    <property type="entry name" value="CLASPIN"/>
    <property type="match status" value="1"/>
</dbReference>